<accession>A0A1J5PJ82</accession>
<evidence type="ECO:0000313" key="1">
    <source>
        <dbReference type="EMBL" id="OIQ70856.1"/>
    </source>
</evidence>
<dbReference type="EMBL" id="MLJW01003992">
    <property type="protein sequence ID" value="OIQ70856.1"/>
    <property type="molecule type" value="Genomic_DNA"/>
</dbReference>
<dbReference type="AlphaFoldDB" id="A0A1J5PJ82"/>
<organism evidence="1">
    <name type="scientific">mine drainage metagenome</name>
    <dbReference type="NCBI Taxonomy" id="410659"/>
    <lineage>
        <taxon>unclassified sequences</taxon>
        <taxon>metagenomes</taxon>
        <taxon>ecological metagenomes</taxon>
    </lineage>
</organism>
<gene>
    <name evidence="1" type="ORF">GALL_475280</name>
</gene>
<comment type="caution">
    <text evidence="1">The sequence shown here is derived from an EMBL/GenBank/DDBJ whole genome shotgun (WGS) entry which is preliminary data.</text>
</comment>
<reference evidence="1" key="1">
    <citation type="submission" date="2016-10" db="EMBL/GenBank/DDBJ databases">
        <title>Sequence of Gallionella enrichment culture.</title>
        <authorList>
            <person name="Poehlein A."/>
            <person name="Muehling M."/>
            <person name="Daniel R."/>
        </authorList>
    </citation>
    <scope>NUCLEOTIDE SEQUENCE</scope>
</reference>
<sequence length="231" mass="26094">MRCQDWHRLAYPRHRYGLRADSVVLGYLPLFDHAIEDAVARRSGGVRIAIEPACLGRLRQRHQQGGFRQRQSLRLLSEIRDRCRPNSFEIAAERRHREVPIEDLVLVHLPLDFERAHHLPQFGVNRPLPPRFDQTGELHGDRGPAGDDMAAGKELKRGSAQGERVDTPVAAKTAVFIGQQQFEIARIDTGFGIDRQPPAAVGHRIGAQQFAVTIDDRRGDFTGLGQRQRPQ</sequence>
<proteinExistence type="predicted"/>
<name>A0A1J5PJ82_9ZZZZ</name>
<protein>
    <submittedName>
        <fullName evidence="1">Uncharacterized protein</fullName>
    </submittedName>
</protein>